<evidence type="ECO:0000256" key="4">
    <source>
        <dbReference type="ARBA" id="ARBA00023117"/>
    </source>
</evidence>
<dbReference type="OrthoDB" id="5421at2759"/>
<dbReference type="SMR" id="A0A482WFB1"/>
<feature type="compositionally biased region" description="Basic residues" evidence="6">
    <location>
        <begin position="372"/>
        <end position="387"/>
    </location>
</feature>
<dbReference type="EMBL" id="QKKF02037417">
    <property type="protein sequence ID" value="RZF32225.1"/>
    <property type="molecule type" value="Genomic_DNA"/>
</dbReference>
<dbReference type="Gene3D" id="3.40.50.300">
    <property type="entry name" value="P-loop containing nucleotide triphosphate hydrolases"/>
    <property type="match status" value="1"/>
</dbReference>
<evidence type="ECO:0000256" key="6">
    <source>
        <dbReference type="SAM" id="MobiDB-lite"/>
    </source>
</evidence>
<dbReference type="InParanoid" id="A0A482WFB1"/>
<dbReference type="STRING" id="195883.A0A482WFB1"/>
<feature type="compositionally biased region" description="Basic and acidic residues" evidence="6">
    <location>
        <begin position="258"/>
        <end position="269"/>
    </location>
</feature>
<feature type="region of interest" description="Disordered" evidence="6">
    <location>
        <begin position="1116"/>
        <end position="1275"/>
    </location>
</feature>
<feature type="region of interest" description="Disordered" evidence="6">
    <location>
        <begin position="207"/>
        <end position="419"/>
    </location>
</feature>
<feature type="compositionally biased region" description="Low complexity" evidence="6">
    <location>
        <begin position="1177"/>
        <end position="1187"/>
    </location>
</feature>
<dbReference type="InterPro" id="IPR003593">
    <property type="entry name" value="AAA+_ATPase"/>
</dbReference>
<evidence type="ECO:0000256" key="5">
    <source>
        <dbReference type="PROSITE-ProRule" id="PRU00035"/>
    </source>
</evidence>
<proteinExistence type="inferred from homology"/>
<dbReference type="SUPFAM" id="SSF52540">
    <property type="entry name" value="P-loop containing nucleoside triphosphate hydrolases"/>
    <property type="match status" value="2"/>
</dbReference>
<comment type="similarity">
    <text evidence="1">Belongs to the AAA ATPase family.</text>
</comment>
<dbReference type="PRINTS" id="PR00503">
    <property type="entry name" value="BROMODOMAIN"/>
</dbReference>
<feature type="compositionally biased region" description="Polar residues" evidence="6">
    <location>
        <begin position="1195"/>
        <end position="1212"/>
    </location>
</feature>
<gene>
    <name evidence="8" type="ORF">LSTR_LSTR011497</name>
</gene>
<dbReference type="Proteomes" id="UP000291343">
    <property type="component" value="Unassembled WGS sequence"/>
</dbReference>
<dbReference type="GO" id="GO:0003682">
    <property type="term" value="F:chromatin binding"/>
    <property type="evidence" value="ECO:0007669"/>
    <property type="project" value="TreeGrafter"/>
</dbReference>
<dbReference type="Gene3D" id="1.20.920.10">
    <property type="entry name" value="Bromodomain-like"/>
    <property type="match status" value="1"/>
</dbReference>
<dbReference type="SMART" id="SM00382">
    <property type="entry name" value="AAA"/>
    <property type="match status" value="1"/>
</dbReference>
<dbReference type="GO" id="GO:0042393">
    <property type="term" value="F:histone binding"/>
    <property type="evidence" value="ECO:0007669"/>
    <property type="project" value="TreeGrafter"/>
</dbReference>
<organism evidence="8 9">
    <name type="scientific">Laodelphax striatellus</name>
    <name type="common">Small brown planthopper</name>
    <name type="synonym">Delphax striatella</name>
    <dbReference type="NCBI Taxonomy" id="195883"/>
    <lineage>
        <taxon>Eukaryota</taxon>
        <taxon>Metazoa</taxon>
        <taxon>Ecdysozoa</taxon>
        <taxon>Arthropoda</taxon>
        <taxon>Hexapoda</taxon>
        <taxon>Insecta</taxon>
        <taxon>Pterygota</taxon>
        <taxon>Neoptera</taxon>
        <taxon>Paraneoptera</taxon>
        <taxon>Hemiptera</taxon>
        <taxon>Auchenorrhyncha</taxon>
        <taxon>Fulgoroidea</taxon>
        <taxon>Delphacidae</taxon>
        <taxon>Criomorphinae</taxon>
        <taxon>Laodelphax</taxon>
    </lineage>
</organism>
<feature type="compositionally biased region" description="Basic residues" evidence="6">
    <location>
        <begin position="156"/>
        <end position="165"/>
    </location>
</feature>
<dbReference type="GO" id="GO:0045815">
    <property type="term" value="P:transcription initiation-coupled chromatin remodeling"/>
    <property type="evidence" value="ECO:0007669"/>
    <property type="project" value="TreeGrafter"/>
</dbReference>
<dbReference type="InterPro" id="IPR027417">
    <property type="entry name" value="P-loop_NTPase"/>
</dbReference>
<reference evidence="8 9" key="1">
    <citation type="journal article" date="2017" name="Gigascience">
        <title>Genome sequence of the small brown planthopper, Laodelphax striatellus.</title>
        <authorList>
            <person name="Zhu J."/>
            <person name="Jiang F."/>
            <person name="Wang X."/>
            <person name="Yang P."/>
            <person name="Bao Y."/>
            <person name="Zhao W."/>
            <person name="Wang W."/>
            <person name="Lu H."/>
            <person name="Wang Q."/>
            <person name="Cui N."/>
            <person name="Li J."/>
            <person name="Chen X."/>
            <person name="Luo L."/>
            <person name="Yu J."/>
            <person name="Kang L."/>
            <person name="Cui F."/>
        </authorList>
    </citation>
    <scope>NUCLEOTIDE SEQUENCE [LARGE SCALE GENOMIC DNA]</scope>
    <source>
        <strain evidence="8">Lst14</strain>
    </source>
</reference>
<comment type="caution">
    <text evidence="8">The sequence shown here is derived from an EMBL/GenBank/DDBJ whole genome shotgun (WGS) entry which is preliminary data.</text>
</comment>
<dbReference type="InterPro" id="IPR045199">
    <property type="entry name" value="ATAD2-like"/>
</dbReference>
<keyword evidence="3" id="KW-0067">ATP-binding</keyword>
<feature type="compositionally biased region" description="Acidic residues" evidence="6">
    <location>
        <begin position="223"/>
        <end position="252"/>
    </location>
</feature>
<dbReference type="FunFam" id="3.40.50.300:FF:000061">
    <property type="entry name" value="ATPase family, AAA domain-containing 2"/>
    <property type="match status" value="1"/>
</dbReference>
<dbReference type="InterPro" id="IPR003960">
    <property type="entry name" value="ATPase_AAA_CS"/>
</dbReference>
<dbReference type="Pfam" id="PF00004">
    <property type="entry name" value="AAA"/>
    <property type="match status" value="1"/>
</dbReference>
<dbReference type="GO" id="GO:0016887">
    <property type="term" value="F:ATP hydrolysis activity"/>
    <property type="evidence" value="ECO:0007669"/>
    <property type="project" value="InterPro"/>
</dbReference>
<accession>A0A482WFB1</accession>
<feature type="compositionally biased region" description="Basic residues" evidence="6">
    <location>
        <begin position="329"/>
        <end position="338"/>
    </location>
</feature>
<keyword evidence="2" id="KW-0547">Nucleotide-binding</keyword>
<dbReference type="GO" id="GO:0005634">
    <property type="term" value="C:nucleus"/>
    <property type="evidence" value="ECO:0007669"/>
    <property type="project" value="TreeGrafter"/>
</dbReference>
<evidence type="ECO:0000256" key="2">
    <source>
        <dbReference type="ARBA" id="ARBA00022741"/>
    </source>
</evidence>
<feature type="compositionally biased region" description="Basic residues" evidence="6">
    <location>
        <begin position="1151"/>
        <end position="1167"/>
    </location>
</feature>
<feature type="compositionally biased region" description="Basic and acidic residues" evidence="6">
    <location>
        <begin position="1"/>
        <end position="19"/>
    </location>
</feature>
<keyword evidence="4 5" id="KW-0103">Bromodomain</keyword>
<dbReference type="PANTHER" id="PTHR23069:SF0">
    <property type="entry name" value="TAT-BINDING HOMOLOG 7"/>
    <property type="match status" value="1"/>
</dbReference>
<dbReference type="GO" id="GO:0006337">
    <property type="term" value="P:nucleosome disassembly"/>
    <property type="evidence" value="ECO:0007669"/>
    <property type="project" value="TreeGrafter"/>
</dbReference>
<name>A0A482WFB1_LAOST</name>
<dbReference type="SUPFAM" id="SSF47370">
    <property type="entry name" value="Bromodomain"/>
    <property type="match status" value="1"/>
</dbReference>
<dbReference type="PROSITE" id="PS00674">
    <property type="entry name" value="AAA"/>
    <property type="match status" value="1"/>
</dbReference>
<dbReference type="SMART" id="SM00297">
    <property type="entry name" value="BROMO"/>
    <property type="match status" value="1"/>
</dbReference>
<evidence type="ECO:0000313" key="9">
    <source>
        <dbReference type="Proteomes" id="UP000291343"/>
    </source>
</evidence>
<dbReference type="InterPro" id="IPR001487">
    <property type="entry name" value="Bromodomain"/>
</dbReference>
<evidence type="ECO:0000256" key="1">
    <source>
        <dbReference type="ARBA" id="ARBA00006914"/>
    </source>
</evidence>
<dbReference type="InterPro" id="IPR003959">
    <property type="entry name" value="ATPase_AAA_core"/>
</dbReference>
<protein>
    <recommendedName>
        <fullName evidence="7">Bromo domain-containing protein</fullName>
    </recommendedName>
</protein>
<feature type="region of interest" description="Disordered" evidence="6">
    <location>
        <begin position="152"/>
        <end position="176"/>
    </location>
</feature>
<dbReference type="PROSITE" id="PS50014">
    <property type="entry name" value="BROMODOMAIN_2"/>
    <property type="match status" value="1"/>
</dbReference>
<evidence type="ECO:0000313" key="8">
    <source>
        <dbReference type="EMBL" id="RZF32225.1"/>
    </source>
</evidence>
<dbReference type="GO" id="GO:0005524">
    <property type="term" value="F:ATP binding"/>
    <property type="evidence" value="ECO:0007669"/>
    <property type="project" value="UniProtKB-KW"/>
</dbReference>
<keyword evidence="9" id="KW-1185">Reference proteome</keyword>
<feature type="compositionally biased region" description="Low complexity" evidence="6">
    <location>
        <begin position="1130"/>
        <end position="1150"/>
    </location>
</feature>
<dbReference type="Pfam" id="PF00439">
    <property type="entry name" value="Bromodomain"/>
    <property type="match status" value="1"/>
</dbReference>
<feature type="region of interest" description="Disordered" evidence="6">
    <location>
        <begin position="1"/>
        <end position="70"/>
    </location>
</feature>
<dbReference type="Gene3D" id="1.10.8.60">
    <property type="match status" value="1"/>
</dbReference>
<dbReference type="InterPro" id="IPR036427">
    <property type="entry name" value="Bromodomain-like_sf"/>
</dbReference>
<evidence type="ECO:0000256" key="3">
    <source>
        <dbReference type="ARBA" id="ARBA00022840"/>
    </source>
</evidence>
<feature type="compositionally biased region" description="Low complexity" evidence="6">
    <location>
        <begin position="1213"/>
        <end position="1232"/>
    </location>
</feature>
<feature type="compositionally biased region" description="Low complexity" evidence="6">
    <location>
        <begin position="391"/>
        <end position="403"/>
    </location>
</feature>
<dbReference type="PANTHER" id="PTHR23069">
    <property type="entry name" value="AAA DOMAIN-CONTAINING"/>
    <property type="match status" value="1"/>
</dbReference>
<evidence type="ECO:0000259" key="7">
    <source>
        <dbReference type="PROSITE" id="PS50014"/>
    </source>
</evidence>
<feature type="domain" description="Bromo" evidence="7">
    <location>
        <begin position="970"/>
        <end position="1040"/>
    </location>
</feature>
<dbReference type="GO" id="GO:0006334">
    <property type="term" value="P:nucleosome assembly"/>
    <property type="evidence" value="ECO:0007669"/>
    <property type="project" value="TreeGrafter"/>
</dbReference>
<feature type="non-terminal residue" evidence="8">
    <location>
        <position position="1382"/>
    </location>
</feature>
<sequence>MVKKRVSVDSDTKMPVEKRVLKRIRQPEEESPLSVPDKEQRGMSNGKSKVDQELRSVALDSGRAKAATDNDEYHEVRSIRSGRKIIRPRQYNLCSQTEDDGEEEYVKKRPARMNHNRVAKRGDAAAANRITITSRRKARLTASSCREALNGTLPRRNLRPGKKHQSTAEKNLSSIRRSTRQRKLKYENYSDSWIVGAQALIGYPMYDNSYSSKGRKIKGGVVYDDEEEESNSVEEEEEEEEEEESEEAEENANEVNGEETKVKPEEANNEKTAVNGEEAPEEGGLVTRLRRSCRENPKPKAGNSAAFDDMNTRGKRTRAQRETNGSAAKPKKGRKGKRGNSSSEESNSERGYSLRKTRCQVKRLNLAAGPTRIRRVLSPRRPRRRRRGDSSDSSESPPSSSSDSDGDVNKYDRKKSKKSIYNQLLPTTASGVSKSGRLADVDPIKIDSSISFKDVGGLEGHVRCLQEMVVFPMLYNDVFSKFQITVPKGVLFHGPPGTGKTLIARALANECSSGERKVSFFMRKGADCLTKWVGESERQLKLLFKAAKQLRPSIIFFDEIDGLAPVRSSKQDQIHASIVSTLLALMDGLDDRGEVVVIGATNRLDAIDPALRRPGRFDRELLFPLPASQERREILKIHTSKWECKPSDEEIAKMADMSVGYCGSDLRAFCSEAVIFALGRLYPQIYKSNRKLQINPDTVKVEWSDFEEAFREIVPASQRSAPAVARNLPVFLAPLFVRPLTELTAHLRVTFPSGFCKSSRGLQVVKSPRLLIIGQNKQTNLLSSALLYTMEQVPVHVLDLAAFYSQSQRLPEEACIQIFNQVRQTVPSILYLPGVDTWWDTVSTTVQAVFLSMLNQLDPCLPILLLATAQNQLPNQLEQFFSVYRNEIYRVPALTTDAEREAFFRPLIVVRALRPKPTPKPVVQEEELPFAPTPPPPKLTSVEMRTIKRNEEDTQRTLRRYLRTVCASISRQKAFELFCKPVDIEEVPDYPTIIKKPMHMDQIVAKINDHEYETVQDFLEDINLIVSNALEYNPIKTANDKAIRMQACHLHDTAYAITRQFIDLEFEILCAQVKEARLQRETSPDRAYVPCNYDQFLTKQLRPSALLKANAAFYSNDDAGEDNDKANEETSPAAKNNAKANNSATATVVTPRKRKNFWSRGHIKKQSNRTNVNNQDSSHSSCGNSSSKQEKSKTEPNSNKKVAQTSAAETPANNVTANSVTSSASQASTSGKQSKKTTPIEHSTPVKRAKRTAESEDRAVPGTSHTAMNGVIHSDDEMLIDEEGTKDRSNSNENQTKKKGNEYVNLDDSFNVATTETAFENDVEASDNIVQVSRPALERILQDIVRVTQGVSSIELILDLYAQLRCVINKHLDTNIRHGLPA</sequence>